<dbReference type="Pfam" id="PF00651">
    <property type="entry name" value="BTB"/>
    <property type="match status" value="1"/>
</dbReference>
<name>A0A4S4M2Q1_9AGAM</name>
<evidence type="ECO:0000313" key="3">
    <source>
        <dbReference type="Proteomes" id="UP000310158"/>
    </source>
</evidence>
<gene>
    <name evidence="2" type="ORF">EW146_g1807</name>
</gene>
<dbReference type="AlphaFoldDB" id="A0A4S4M2Q1"/>
<feature type="domain" description="BTB" evidence="1">
    <location>
        <begin position="24"/>
        <end position="90"/>
    </location>
</feature>
<dbReference type="OrthoDB" id="3223751at2759"/>
<evidence type="ECO:0000313" key="2">
    <source>
        <dbReference type="EMBL" id="THH19334.1"/>
    </source>
</evidence>
<accession>A0A4S4M2Q1</accession>
<protein>
    <recommendedName>
        <fullName evidence="1">BTB domain-containing protein</fullName>
    </recommendedName>
</protein>
<keyword evidence="3" id="KW-1185">Reference proteome</keyword>
<dbReference type="Gene3D" id="3.30.710.10">
    <property type="entry name" value="Potassium Channel Kv1.1, Chain A"/>
    <property type="match status" value="1"/>
</dbReference>
<evidence type="ECO:0000259" key="1">
    <source>
        <dbReference type="PROSITE" id="PS50097"/>
    </source>
</evidence>
<dbReference type="PROSITE" id="PS50097">
    <property type="entry name" value="BTB"/>
    <property type="match status" value="1"/>
</dbReference>
<sequence length="219" mass="25537">MELGIVEAEVLPPSRHQTYYIVENNLSIFLVSGCLFRVHRYLFEESPVFRDMFSIPPGEEGVEGESDTAPIVLPEITQQEFEALLDFLYDRGYDGYRDFNVRKWINVLSISSRFEFDKVRARAIKELTELEPSLDAIEEILLAQKYEVPQWIFPGLTKLLIRSKIPDLSEAERLPLDMVLSVWRAREEFIRAQSQRSAFVTPNPQTYLRKHFNCPPYTT</sequence>
<dbReference type="InterPro" id="IPR011333">
    <property type="entry name" value="SKP1/BTB/POZ_sf"/>
</dbReference>
<dbReference type="EMBL" id="SGPL01000048">
    <property type="protein sequence ID" value="THH19334.1"/>
    <property type="molecule type" value="Genomic_DNA"/>
</dbReference>
<comment type="caution">
    <text evidence="2">The sequence shown here is derived from an EMBL/GenBank/DDBJ whole genome shotgun (WGS) entry which is preliminary data.</text>
</comment>
<dbReference type="CDD" id="cd18186">
    <property type="entry name" value="BTB_POZ_ZBTB_KLHL-like"/>
    <property type="match status" value="1"/>
</dbReference>
<organism evidence="2 3">
    <name type="scientific">Bondarzewia mesenterica</name>
    <dbReference type="NCBI Taxonomy" id="1095465"/>
    <lineage>
        <taxon>Eukaryota</taxon>
        <taxon>Fungi</taxon>
        <taxon>Dikarya</taxon>
        <taxon>Basidiomycota</taxon>
        <taxon>Agaricomycotina</taxon>
        <taxon>Agaricomycetes</taxon>
        <taxon>Russulales</taxon>
        <taxon>Bondarzewiaceae</taxon>
        <taxon>Bondarzewia</taxon>
    </lineage>
</organism>
<proteinExistence type="predicted"/>
<reference evidence="2 3" key="1">
    <citation type="submission" date="2019-02" db="EMBL/GenBank/DDBJ databases">
        <title>Genome sequencing of the rare red list fungi Bondarzewia mesenterica.</title>
        <authorList>
            <person name="Buettner E."/>
            <person name="Kellner H."/>
        </authorList>
    </citation>
    <scope>NUCLEOTIDE SEQUENCE [LARGE SCALE GENOMIC DNA]</scope>
    <source>
        <strain evidence="2 3">DSM 108281</strain>
    </source>
</reference>
<dbReference type="SUPFAM" id="SSF54695">
    <property type="entry name" value="POZ domain"/>
    <property type="match status" value="1"/>
</dbReference>
<dbReference type="InterPro" id="IPR000210">
    <property type="entry name" value="BTB/POZ_dom"/>
</dbReference>
<dbReference type="Proteomes" id="UP000310158">
    <property type="component" value="Unassembled WGS sequence"/>
</dbReference>